<dbReference type="InterPro" id="IPR014216">
    <property type="entry name" value="ABC_transptr_CydD"/>
</dbReference>
<keyword evidence="6 7" id="KW-0472">Membrane</keyword>
<dbReference type="InterPro" id="IPR027417">
    <property type="entry name" value="P-loop_NTPase"/>
</dbReference>
<dbReference type="InterPro" id="IPR039421">
    <property type="entry name" value="Type_1_exporter"/>
</dbReference>
<reference evidence="10 11" key="1">
    <citation type="submission" date="2015-10" db="EMBL/GenBank/DDBJ databases">
        <title>Genome sequencing and analysis of members of genus Stenotrophomonas.</title>
        <authorList>
            <person name="Patil P.P."/>
            <person name="Midha S."/>
            <person name="Patil P.B."/>
        </authorList>
    </citation>
    <scope>NUCLEOTIDE SEQUENCE [LARGE SCALE GENOMIC DNA]</scope>
    <source>
        <strain evidence="10 11">JCM 16536</strain>
    </source>
</reference>
<evidence type="ECO:0000313" key="11">
    <source>
        <dbReference type="Proteomes" id="UP000051802"/>
    </source>
</evidence>
<keyword evidence="11" id="KW-1185">Reference proteome</keyword>
<dbReference type="Gene3D" id="3.40.50.300">
    <property type="entry name" value="P-loop containing nucleotide triphosphate hydrolases"/>
    <property type="match status" value="1"/>
</dbReference>
<dbReference type="PROSITE" id="PS50893">
    <property type="entry name" value="ABC_TRANSPORTER_2"/>
    <property type="match status" value="1"/>
</dbReference>
<feature type="transmembrane region" description="Helical" evidence="7">
    <location>
        <begin position="285"/>
        <end position="303"/>
    </location>
</feature>
<feature type="transmembrane region" description="Helical" evidence="7">
    <location>
        <begin position="176"/>
        <end position="196"/>
    </location>
</feature>
<feature type="transmembrane region" description="Helical" evidence="7">
    <location>
        <begin position="35"/>
        <end position="56"/>
    </location>
</feature>
<evidence type="ECO:0000313" key="10">
    <source>
        <dbReference type="EMBL" id="KRG37399.1"/>
    </source>
</evidence>
<dbReference type="PANTHER" id="PTHR24221">
    <property type="entry name" value="ATP-BINDING CASSETTE SUB-FAMILY B"/>
    <property type="match status" value="1"/>
</dbReference>
<evidence type="ECO:0000256" key="4">
    <source>
        <dbReference type="ARBA" id="ARBA00022840"/>
    </source>
</evidence>
<protein>
    <submittedName>
        <fullName evidence="10">ABC transporter ATP-binding protein</fullName>
    </submittedName>
</protein>
<dbReference type="GO" id="GO:0005886">
    <property type="term" value="C:plasma membrane"/>
    <property type="evidence" value="ECO:0007669"/>
    <property type="project" value="UniProtKB-SubCell"/>
</dbReference>
<keyword evidence="3" id="KW-0547">Nucleotide-binding</keyword>
<dbReference type="GO" id="GO:0005524">
    <property type="term" value="F:ATP binding"/>
    <property type="evidence" value="ECO:0007669"/>
    <property type="project" value="UniProtKB-KW"/>
</dbReference>
<keyword evidence="4 10" id="KW-0067">ATP-binding</keyword>
<dbReference type="GO" id="GO:0042883">
    <property type="term" value="P:cysteine transport"/>
    <property type="evidence" value="ECO:0007669"/>
    <property type="project" value="InterPro"/>
</dbReference>
<gene>
    <name evidence="10" type="ORF">ARC20_16705</name>
</gene>
<dbReference type="SUPFAM" id="SSF90123">
    <property type="entry name" value="ABC transporter transmembrane region"/>
    <property type="match status" value="1"/>
</dbReference>
<dbReference type="STRING" id="676599.ARC20_16705"/>
<organism evidence="10 11">
    <name type="scientific">Stenotrophomonas panacihumi</name>
    <dbReference type="NCBI Taxonomy" id="676599"/>
    <lineage>
        <taxon>Bacteria</taxon>
        <taxon>Pseudomonadati</taxon>
        <taxon>Pseudomonadota</taxon>
        <taxon>Gammaproteobacteria</taxon>
        <taxon>Lysobacterales</taxon>
        <taxon>Lysobacteraceae</taxon>
        <taxon>Stenotrophomonas</taxon>
    </lineage>
</organism>
<name>A0A0R0A816_9GAMM</name>
<proteinExistence type="predicted"/>
<dbReference type="SUPFAM" id="SSF52540">
    <property type="entry name" value="P-loop containing nucleoside triphosphate hydrolases"/>
    <property type="match status" value="1"/>
</dbReference>
<accession>A0A0R0A816</accession>
<evidence type="ECO:0000256" key="2">
    <source>
        <dbReference type="ARBA" id="ARBA00022692"/>
    </source>
</evidence>
<evidence type="ECO:0000256" key="5">
    <source>
        <dbReference type="ARBA" id="ARBA00022989"/>
    </source>
</evidence>
<keyword evidence="2 7" id="KW-0812">Transmembrane</keyword>
<dbReference type="InterPro" id="IPR011527">
    <property type="entry name" value="ABC1_TM_dom"/>
</dbReference>
<keyword evidence="5 7" id="KW-1133">Transmembrane helix</keyword>
<dbReference type="GO" id="GO:0140359">
    <property type="term" value="F:ABC-type transporter activity"/>
    <property type="evidence" value="ECO:0007669"/>
    <property type="project" value="InterPro"/>
</dbReference>
<evidence type="ECO:0000256" key="6">
    <source>
        <dbReference type="ARBA" id="ARBA00023136"/>
    </source>
</evidence>
<dbReference type="Proteomes" id="UP000051802">
    <property type="component" value="Unassembled WGS sequence"/>
</dbReference>
<dbReference type="InterPro" id="IPR036640">
    <property type="entry name" value="ABC1_TM_sf"/>
</dbReference>
<feature type="domain" description="ABC transmembrane type-1" evidence="9">
    <location>
        <begin position="35"/>
        <end position="322"/>
    </location>
</feature>
<dbReference type="PROSITE" id="PS00211">
    <property type="entry name" value="ABC_TRANSPORTER_1"/>
    <property type="match status" value="1"/>
</dbReference>
<dbReference type="NCBIfam" id="TIGR02857">
    <property type="entry name" value="CydD"/>
    <property type="match status" value="1"/>
</dbReference>
<comment type="subcellular location">
    <subcellularLocation>
        <location evidence="1">Cell membrane</location>
        <topology evidence="1">Multi-pass membrane protein</topology>
    </subcellularLocation>
</comment>
<evidence type="ECO:0000256" key="7">
    <source>
        <dbReference type="SAM" id="Phobius"/>
    </source>
</evidence>
<dbReference type="Gene3D" id="1.20.1560.10">
    <property type="entry name" value="ABC transporter type 1, transmembrane domain"/>
    <property type="match status" value="1"/>
</dbReference>
<dbReference type="SMART" id="SM00382">
    <property type="entry name" value="AAA"/>
    <property type="match status" value="1"/>
</dbReference>
<dbReference type="AlphaFoldDB" id="A0A0R0A816"/>
<dbReference type="InterPro" id="IPR017871">
    <property type="entry name" value="ABC_transporter-like_CS"/>
</dbReference>
<dbReference type="PANTHER" id="PTHR24221:SF261">
    <property type="entry name" value="GLUTATHIONE_L-CYSTEINE TRANSPORT SYSTEM ATP-BINDING_PERMEASE PROTEIN CYDD"/>
    <property type="match status" value="1"/>
</dbReference>
<comment type="caution">
    <text evidence="10">The sequence shown here is derived from an EMBL/GenBank/DDBJ whole genome shotgun (WGS) entry which is preliminary data.</text>
</comment>
<dbReference type="Pfam" id="PF00005">
    <property type="entry name" value="ABC_tran"/>
    <property type="match status" value="1"/>
</dbReference>
<sequence length="570" mass="60037">MDADSPLHADTAQLRRQRTARLAELAAGARGRQRAAAVAVALSGVGVIAQAGLIAWLVQSVFIAHRPLASLAVPFAVLALVLLARLLLSTWAQGAAGAVADVARRALRGSVYRQLMARGPLWLRRQRTGELGELLLAHGEALEGYYTGYLPARVEVAVVPLAILLAVFPVEPVVGVILLCTAPLIPVFMMLVGWGAEAAGRHQLQALARMGGHFADRLKGLGLLRLYGRGEAELAGIRDAAEGVRVRTLKVLRIAFLSSTVLEFFASASVAMVALYLGLGYLGMLGGHGAGSLGIGVFCLMLAPEFYGPLRRLAAHYHDRANALAAMAEVERLLGPDAMPSPVAAGDVAREQELAQVRGPLLSAHALRLRPPGGAFDVVTDLSLEIASGRRLALVGPSGSGKSTVLEALAGWSTPRGGRIVRRPGLRVGYAGQRPYLFHGSIADNLRLAAPGVSAQRLQAVAEAAQVMRFATRLPQGLDTMIGERGFGLSGGEARRIALARLLLREPDLLLLDEPTAFLDAGTEADLLDTLGAFARERAVIVATHSAAVRAWADAVVTLPGHALPMEVTA</sequence>
<feature type="transmembrane region" description="Helical" evidence="7">
    <location>
        <begin position="254"/>
        <end position="279"/>
    </location>
</feature>
<evidence type="ECO:0000259" key="8">
    <source>
        <dbReference type="PROSITE" id="PS50893"/>
    </source>
</evidence>
<dbReference type="EMBL" id="LLXU01000136">
    <property type="protein sequence ID" value="KRG37399.1"/>
    <property type="molecule type" value="Genomic_DNA"/>
</dbReference>
<evidence type="ECO:0000256" key="1">
    <source>
        <dbReference type="ARBA" id="ARBA00004651"/>
    </source>
</evidence>
<dbReference type="InterPro" id="IPR003593">
    <property type="entry name" value="AAA+_ATPase"/>
</dbReference>
<evidence type="ECO:0000256" key="3">
    <source>
        <dbReference type="ARBA" id="ARBA00022741"/>
    </source>
</evidence>
<dbReference type="RefSeq" id="WP_057649354.1">
    <property type="nucleotide sequence ID" value="NZ_LLXU01000136.1"/>
</dbReference>
<dbReference type="GO" id="GO:0016887">
    <property type="term" value="F:ATP hydrolysis activity"/>
    <property type="evidence" value="ECO:0007669"/>
    <property type="project" value="InterPro"/>
</dbReference>
<dbReference type="PROSITE" id="PS50929">
    <property type="entry name" value="ABC_TM1F"/>
    <property type="match status" value="1"/>
</dbReference>
<evidence type="ECO:0000259" key="9">
    <source>
        <dbReference type="PROSITE" id="PS50929"/>
    </source>
</evidence>
<dbReference type="GO" id="GO:0034040">
    <property type="term" value="F:ATPase-coupled lipid transmembrane transporter activity"/>
    <property type="evidence" value="ECO:0007669"/>
    <property type="project" value="TreeGrafter"/>
</dbReference>
<feature type="transmembrane region" description="Helical" evidence="7">
    <location>
        <begin position="152"/>
        <end position="170"/>
    </location>
</feature>
<feature type="transmembrane region" description="Helical" evidence="7">
    <location>
        <begin position="68"/>
        <end position="88"/>
    </location>
</feature>
<dbReference type="CDD" id="cd18584">
    <property type="entry name" value="ABC_6TM_AarD_CydD"/>
    <property type="match status" value="1"/>
</dbReference>
<feature type="domain" description="ABC transporter" evidence="8">
    <location>
        <begin position="362"/>
        <end position="570"/>
    </location>
</feature>
<dbReference type="Pfam" id="PF00664">
    <property type="entry name" value="ABC_membrane"/>
    <property type="match status" value="1"/>
</dbReference>
<dbReference type="InterPro" id="IPR003439">
    <property type="entry name" value="ABC_transporter-like_ATP-bd"/>
</dbReference>